<reference evidence="2 3" key="1">
    <citation type="submission" date="2019-03" db="EMBL/GenBank/DDBJ databases">
        <title>Genomic Encyclopedia of Type Strains, Phase IV (KMG-IV): sequencing the most valuable type-strain genomes for metagenomic binning, comparative biology and taxonomic classification.</title>
        <authorList>
            <person name="Goeker M."/>
        </authorList>
    </citation>
    <scope>NUCLEOTIDE SEQUENCE [LARGE SCALE GENOMIC DNA]</scope>
    <source>
        <strain evidence="2 3">DSM 101</strain>
    </source>
</reference>
<dbReference type="PANTHER" id="PTHR13696">
    <property type="entry name" value="P-LOOP CONTAINING NUCLEOSIDE TRIPHOSPHATE HYDROLASE"/>
    <property type="match status" value="1"/>
</dbReference>
<dbReference type="Pfam" id="PF01656">
    <property type="entry name" value="CbiA"/>
    <property type="match status" value="1"/>
</dbReference>
<accession>A0A4R1I8F6</accession>
<dbReference type="Proteomes" id="UP000295030">
    <property type="component" value="Unassembled WGS sequence"/>
</dbReference>
<dbReference type="Gene3D" id="3.40.50.300">
    <property type="entry name" value="P-loop containing nucleotide triphosphate hydrolases"/>
    <property type="match status" value="1"/>
</dbReference>
<gene>
    <name evidence="2" type="ORF">EV667_1849</name>
</gene>
<dbReference type="SUPFAM" id="SSF52540">
    <property type="entry name" value="P-loop containing nucleoside triphosphate hydrolases"/>
    <property type="match status" value="1"/>
</dbReference>
<evidence type="ECO:0000313" key="3">
    <source>
        <dbReference type="Proteomes" id="UP000295030"/>
    </source>
</evidence>
<dbReference type="CDD" id="cd02042">
    <property type="entry name" value="ParAB_family"/>
    <property type="match status" value="1"/>
</dbReference>
<dbReference type="RefSeq" id="WP_131834921.1">
    <property type="nucleotide sequence ID" value="NZ_SMFY01000001.1"/>
</dbReference>
<dbReference type="OrthoDB" id="9804460at2"/>
<dbReference type="NCBIfam" id="NF041546">
    <property type="entry name" value="ParA_partition"/>
    <property type="match status" value="1"/>
</dbReference>
<protein>
    <submittedName>
        <fullName evidence="2">Chromosome partitioning protein</fullName>
    </submittedName>
</protein>
<keyword evidence="3" id="KW-1185">Reference proteome</keyword>
<evidence type="ECO:0000313" key="2">
    <source>
        <dbReference type="EMBL" id="TCK31737.1"/>
    </source>
</evidence>
<dbReference type="PIRSF" id="PIRSF009320">
    <property type="entry name" value="Nuc_binding_HP_1000"/>
    <property type="match status" value="1"/>
</dbReference>
<dbReference type="InterPro" id="IPR050678">
    <property type="entry name" value="DNA_Partitioning_ATPase"/>
</dbReference>
<organism evidence="2 3">
    <name type="scientific">Ancylobacter aquaticus</name>
    <dbReference type="NCBI Taxonomy" id="100"/>
    <lineage>
        <taxon>Bacteria</taxon>
        <taxon>Pseudomonadati</taxon>
        <taxon>Pseudomonadota</taxon>
        <taxon>Alphaproteobacteria</taxon>
        <taxon>Hyphomicrobiales</taxon>
        <taxon>Xanthobacteraceae</taxon>
        <taxon>Ancylobacter</taxon>
    </lineage>
</organism>
<name>A0A4R1I8F6_ANCAQ</name>
<dbReference type="AlphaFoldDB" id="A0A4R1I8F6"/>
<feature type="domain" description="CobQ/CobB/MinD/ParA nucleotide binding" evidence="1">
    <location>
        <begin position="6"/>
        <end position="163"/>
    </location>
</feature>
<comment type="caution">
    <text evidence="2">The sequence shown here is derived from an EMBL/GenBank/DDBJ whole genome shotgun (WGS) entry which is preliminary data.</text>
</comment>
<dbReference type="InterPro" id="IPR027417">
    <property type="entry name" value="P-loop_NTPase"/>
</dbReference>
<dbReference type="InterPro" id="IPR048089">
    <property type="entry name" value="McdA"/>
</dbReference>
<sequence>MSGKIITIAQQKGGSGKTTLAAHLAVAFSQQLVPGVEMRVALLDCDPQGSLGEWFEAREATLGEEGTGLSFRTASGWGARREARSLVRDYSFVVIDTPPKSDVESRPAIEVADLVVVPVQPTPIDLWATRPTLEMIAKEGTSCLLVINRAQSRAALTQEMGTAIEALGHAAARARLGNRVGFAASMGRGLTLLETEPGSKGAAEIGALAAELRGYLGT</sequence>
<dbReference type="InterPro" id="IPR002586">
    <property type="entry name" value="CobQ/CobB/MinD/ParA_Nub-bd_dom"/>
</dbReference>
<evidence type="ECO:0000259" key="1">
    <source>
        <dbReference type="Pfam" id="PF01656"/>
    </source>
</evidence>
<dbReference type="PANTHER" id="PTHR13696:SF96">
    <property type="entry name" value="COBQ_COBB_MIND_PARA NUCLEOTIDE BINDING DOMAIN-CONTAINING PROTEIN"/>
    <property type="match status" value="1"/>
</dbReference>
<dbReference type="EMBL" id="SMFY01000001">
    <property type="protein sequence ID" value="TCK31737.1"/>
    <property type="molecule type" value="Genomic_DNA"/>
</dbReference>
<proteinExistence type="predicted"/>